<reference evidence="1 3" key="1">
    <citation type="submission" date="2016-11" db="EMBL/GenBank/DDBJ databases">
        <title>Complete Genome Sequence of Bradyrhizobium sp. strain J5, an isolated from soybean nodule in Hokkaido.</title>
        <authorList>
            <person name="Kanehara K."/>
        </authorList>
    </citation>
    <scope>NUCLEOTIDE SEQUENCE [LARGE SCALE GENOMIC DNA]</scope>
    <source>
        <strain evidence="1 3">J5</strain>
    </source>
</reference>
<dbReference type="AlphaFoldDB" id="A0A0M9B7K7"/>
<protein>
    <submittedName>
        <fullName evidence="2">Acetoacetate decarboxylase</fullName>
        <ecNumber evidence="2">4.1.1.4</ecNumber>
    </submittedName>
</protein>
<dbReference type="Pfam" id="PF06314">
    <property type="entry name" value="ADC"/>
    <property type="match status" value="1"/>
</dbReference>
<reference evidence="2 4" key="2">
    <citation type="submission" date="2024-06" db="EMBL/GenBank/DDBJ databases">
        <title>Genomic Encyclopedia of Type Strains, Phase V (KMG-V): Genome sequencing to study the core and pangenomes of soil and plant-associated prokaryotes.</title>
        <authorList>
            <person name="Whitman W."/>
        </authorList>
    </citation>
    <scope>NUCLEOTIDE SEQUENCE [LARGE SCALE GENOMIC DNA]</scope>
    <source>
        <strain evidence="2 4">USDA 160</strain>
    </source>
</reference>
<dbReference type="GeneID" id="92963876"/>
<dbReference type="KEGG" id="bjp:RN69_00135"/>
<dbReference type="EC" id="4.1.1.4" evidence="2"/>
<dbReference type="EMBL" id="CP017637">
    <property type="protein sequence ID" value="APG06719.1"/>
    <property type="molecule type" value="Genomic_DNA"/>
</dbReference>
<gene>
    <name evidence="2" type="ORF">ABIF63_010008</name>
    <name evidence="1" type="ORF">BKD09_00120</name>
</gene>
<dbReference type="PATRIC" id="fig|375.38.peg.4389"/>
<proteinExistence type="predicted"/>
<dbReference type="Proteomes" id="UP001549291">
    <property type="component" value="Unassembled WGS sequence"/>
</dbReference>
<evidence type="ECO:0000313" key="1">
    <source>
        <dbReference type="EMBL" id="APG06719.1"/>
    </source>
</evidence>
<dbReference type="SUPFAM" id="SSF160104">
    <property type="entry name" value="Acetoacetate decarboxylase-like"/>
    <property type="match status" value="1"/>
</dbReference>
<dbReference type="RefSeq" id="WP_011082860.1">
    <property type="nucleotide sequence ID" value="NZ_BJNK01000034.1"/>
</dbReference>
<dbReference type="Proteomes" id="UP000181962">
    <property type="component" value="Chromosome"/>
</dbReference>
<dbReference type="Gene3D" id="2.40.400.10">
    <property type="entry name" value="Acetoacetate decarboxylase-like"/>
    <property type="match status" value="1"/>
</dbReference>
<evidence type="ECO:0000313" key="2">
    <source>
        <dbReference type="EMBL" id="MET4725902.1"/>
    </source>
</evidence>
<dbReference type="InterPro" id="IPR023375">
    <property type="entry name" value="ADC_dom_sf"/>
</dbReference>
<evidence type="ECO:0000313" key="4">
    <source>
        <dbReference type="Proteomes" id="UP001549291"/>
    </source>
</evidence>
<keyword evidence="2" id="KW-0456">Lyase</keyword>
<dbReference type="GO" id="GO:0047602">
    <property type="term" value="F:acetoacetate decarboxylase activity"/>
    <property type="evidence" value="ECO:0007669"/>
    <property type="project" value="UniProtKB-EC"/>
</dbReference>
<evidence type="ECO:0000313" key="3">
    <source>
        <dbReference type="Proteomes" id="UP000181962"/>
    </source>
</evidence>
<dbReference type="OrthoDB" id="1633687at2"/>
<organism evidence="1 3">
    <name type="scientific">Bradyrhizobium japonicum</name>
    <dbReference type="NCBI Taxonomy" id="375"/>
    <lineage>
        <taxon>Bacteria</taxon>
        <taxon>Pseudomonadati</taxon>
        <taxon>Pseudomonadota</taxon>
        <taxon>Alphaproteobacteria</taxon>
        <taxon>Hyphomicrobiales</taxon>
        <taxon>Nitrobacteraceae</taxon>
        <taxon>Bradyrhizobium</taxon>
    </lineage>
</organism>
<sequence>MNSSISNRANCSEIKEDAMPDVKGIPLDAPLYHGGKNRGGAFLGCQAINLMFSVGHEANCLLPKELAPAANPAIAIVGVASYRSSTVGPYLECYSGIQVRDPDGETGYYIPYIYVTVNDAALASGREVLGAPKKLAHIRLIREGGLIQGTLERPKGKRLLTLTAQPDERMSSDSRQMYSARTNFYSVRQLPPIIESGKGEVTQLVKWCTDRTLRRDERGEEVLFTGPTSLTYDSPSIIDPVHNLTVGQALLGTYEEYDARLEAIDILSEESNPVNDDRRA</sequence>
<dbReference type="EMBL" id="JBEPTQ010000002">
    <property type="protein sequence ID" value="MET4725902.1"/>
    <property type="molecule type" value="Genomic_DNA"/>
</dbReference>
<name>A0A0M9B7K7_BRAJP</name>
<accession>A0A0M9B7K7</accession>
<keyword evidence="4" id="KW-1185">Reference proteome</keyword>
<dbReference type="InterPro" id="IPR010451">
    <property type="entry name" value="Acetoacetate_decarboxylase"/>
</dbReference>